<evidence type="ECO:0000256" key="5">
    <source>
        <dbReference type="ARBA" id="ARBA00022989"/>
    </source>
</evidence>
<dbReference type="GO" id="GO:0015031">
    <property type="term" value="P:protein transport"/>
    <property type="evidence" value="ECO:0007669"/>
    <property type="project" value="UniProtKB-KW"/>
</dbReference>
<dbReference type="Gene3D" id="1.20.5.3310">
    <property type="match status" value="1"/>
</dbReference>
<feature type="compositionally biased region" description="Basic and acidic residues" evidence="8">
    <location>
        <begin position="55"/>
        <end position="66"/>
    </location>
</feature>
<dbReference type="EMBL" id="DSTK01000026">
    <property type="protein sequence ID" value="HFK97340.1"/>
    <property type="molecule type" value="Genomic_DNA"/>
</dbReference>
<reference evidence="10" key="1">
    <citation type="journal article" date="2020" name="mSystems">
        <title>Genome- and Community-Level Interaction Insights into Carbon Utilization and Element Cycling Functions of Hydrothermarchaeota in Hydrothermal Sediment.</title>
        <authorList>
            <person name="Zhou Z."/>
            <person name="Liu Y."/>
            <person name="Xu W."/>
            <person name="Pan J."/>
            <person name="Luo Z.H."/>
            <person name="Li M."/>
        </authorList>
    </citation>
    <scope>NUCLEOTIDE SEQUENCE [LARGE SCALE GENOMIC DNA]</scope>
    <source>
        <strain evidence="10">SpSt-456</strain>
    </source>
</reference>
<name>A0A832A6V1_9BACT</name>
<evidence type="ECO:0000256" key="7">
    <source>
        <dbReference type="ARBA" id="ARBA00023136"/>
    </source>
</evidence>
<feature type="region of interest" description="Disordered" evidence="8">
    <location>
        <begin position="55"/>
        <end position="75"/>
    </location>
</feature>
<keyword evidence="7 9" id="KW-0472">Membrane</keyword>
<proteinExistence type="predicted"/>
<organism evidence="10">
    <name type="scientific">Desulfacinum infernum</name>
    <dbReference type="NCBI Taxonomy" id="35837"/>
    <lineage>
        <taxon>Bacteria</taxon>
        <taxon>Pseudomonadati</taxon>
        <taxon>Thermodesulfobacteriota</taxon>
        <taxon>Syntrophobacteria</taxon>
        <taxon>Syntrophobacterales</taxon>
        <taxon>Syntrophobacteraceae</taxon>
        <taxon>Desulfacinum</taxon>
    </lineage>
</organism>
<evidence type="ECO:0000256" key="1">
    <source>
        <dbReference type="ARBA" id="ARBA00004167"/>
    </source>
</evidence>
<protein>
    <submittedName>
        <fullName evidence="10">Twin-arginine translocase TatA/TatE family subunit</fullName>
    </submittedName>
</protein>
<dbReference type="InterPro" id="IPR003369">
    <property type="entry name" value="TatA/B/E"/>
</dbReference>
<feature type="transmembrane region" description="Helical" evidence="9">
    <location>
        <begin position="6"/>
        <end position="23"/>
    </location>
</feature>
<dbReference type="PANTHER" id="PTHR42982:SF1">
    <property type="entry name" value="SEC-INDEPENDENT PROTEIN TRANSLOCASE PROTEIN TATA"/>
    <property type="match status" value="1"/>
</dbReference>
<evidence type="ECO:0000313" key="10">
    <source>
        <dbReference type="EMBL" id="HFK97340.1"/>
    </source>
</evidence>
<keyword evidence="5 9" id="KW-1133">Transmembrane helix</keyword>
<comment type="subcellular location">
    <subcellularLocation>
        <location evidence="1">Membrane</location>
        <topology evidence="1">Single-pass membrane protein</topology>
    </subcellularLocation>
</comment>
<keyword evidence="3 9" id="KW-0812">Transmembrane</keyword>
<evidence type="ECO:0000256" key="3">
    <source>
        <dbReference type="ARBA" id="ARBA00022692"/>
    </source>
</evidence>
<keyword evidence="6" id="KW-0811">Translocation</keyword>
<dbReference type="GO" id="GO:0016020">
    <property type="term" value="C:membrane"/>
    <property type="evidence" value="ECO:0007669"/>
    <property type="project" value="UniProtKB-ARBA"/>
</dbReference>
<evidence type="ECO:0000256" key="4">
    <source>
        <dbReference type="ARBA" id="ARBA00022927"/>
    </source>
</evidence>
<gene>
    <name evidence="10" type="ORF">ENS06_08465</name>
</gene>
<dbReference type="Pfam" id="PF02416">
    <property type="entry name" value="TatA_B_E"/>
    <property type="match status" value="1"/>
</dbReference>
<evidence type="ECO:0000256" key="2">
    <source>
        <dbReference type="ARBA" id="ARBA00022448"/>
    </source>
</evidence>
<accession>A0A832A6V1</accession>
<comment type="caution">
    <text evidence="10">The sequence shown here is derived from an EMBL/GenBank/DDBJ whole genome shotgun (WGS) entry which is preliminary data.</text>
</comment>
<evidence type="ECO:0000256" key="9">
    <source>
        <dbReference type="SAM" id="Phobius"/>
    </source>
</evidence>
<dbReference type="PANTHER" id="PTHR42982">
    <property type="entry name" value="SEC-INDEPENDENT PROTEIN TRANSLOCASE PROTEIN TATA"/>
    <property type="match status" value="1"/>
</dbReference>
<evidence type="ECO:0000256" key="8">
    <source>
        <dbReference type="SAM" id="MobiDB-lite"/>
    </source>
</evidence>
<sequence length="75" mass="8023">MVFGLGPAELLVILVIVIFIYGGKRLGDVGKALGDSVTQFKAGFRFGQPEVHEAEYKELPGHDEKPSGPPENKGA</sequence>
<evidence type="ECO:0000256" key="6">
    <source>
        <dbReference type="ARBA" id="ARBA00023010"/>
    </source>
</evidence>
<keyword evidence="2" id="KW-0813">Transport</keyword>
<keyword evidence="4" id="KW-0653">Protein transport</keyword>
<dbReference type="AlphaFoldDB" id="A0A832A6V1"/>